<dbReference type="Proteomes" id="UP001054252">
    <property type="component" value="Unassembled WGS sequence"/>
</dbReference>
<comment type="caution">
    <text evidence="1">The sequence shown here is derived from an EMBL/GenBank/DDBJ whole genome shotgun (WGS) entry which is preliminary data.</text>
</comment>
<name>A0AAV5MGS6_9ROSI</name>
<dbReference type="EMBL" id="BPVZ01000233">
    <property type="protein sequence ID" value="GKV47652.1"/>
    <property type="molecule type" value="Genomic_DNA"/>
</dbReference>
<dbReference type="PANTHER" id="PTHR34788:SF4">
    <property type="entry name" value="F15I1.22"/>
    <property type="match status" value="1"/>
</dbReference>
<sequence length="133" mass="15610">MAEDHQTKPKTPLTTQLATTFRWSTQRRIILRRRKLPIIRLGGRKKQRRGFSLVRIIRRMKLRWQKLQKTCVLKKLKEYYRNLIKDFAEAGTTMEAFQQRLLMETALAVPAMGVSFNSFPSAAGSNRPRAQFM</sequence>
<proteinExistence type="predicted"/>
<organism evidence="1 2">
    <name type="scientific">Rubroshorea leprosula</name>
    <dbReference type="NCBI Taxonomy" id="152421"/>
    <lineage>
        <taxon>Eukaryota</taxon>
        <taxon>Viridiplantae</taxon>
        <taxon>Streptophyta</taxon>
        <taxon>Embryophyta</taxon>
        <taxon>Tracheophyta</taxon>
        <taxon>Spermatophyta</taxon>
        <taxon>Magnoliopsida</taxon>
        <taxon>eudicotyledons</taxon>
        <taxon>Gunneridae</taxon>
        <taxon>Pentapetalae</taxon>
        <taxon>rosids</taxon>
        <taxon>malvids</taxon>
        <taxon>Malvales</taxon>
        <taxon>Dipterocarpaceae</taxon>
        <taxon>Rubroshorea</taxon>
    </lineage>
</organism>
<protein>
    <submittedName>
        <fullName evidence="1">Uncharacterized protein</fullName>
    </submittedName>
</protein>
<reference evidence="1 2" key="1">
    <citation type="journal article" date="2021" name="Commun. Biol.">
        <title>The genome of Shorea leprosula (Dipterocarpaceae) highlights the ecological relevance of drought in aseasonal tropical rainforests.</title>
        <authorList>
            <person name="Ng K.K.S."/>
            <person name="Kobayashi M.J."/>
            <person name="Fawcett J.A."/>
            <person name="Hatakeyama M."/>
            <person name="Paape T."/>
            <person name="Ng C.H."/>
            <person name="Ang C.C."/>
            <person name="Tnah L.H."/>
            <person name="Lee C.T."/>
            <person name="Nishiyama T."/>
            <person name="Sese J."/>
            <person name="O'Brien M.J."/>
            <person name="Copetti D."/>
            <person name="Mohd Noor M.I."/>
            <person name="Ong R.C."/>
            <person name="Putra M."/>
            <person name="Sireger I.Z."/>
            <person name="Indrioko S."/>
            <person name="Kosugi Y."/>
            <person name="Izuno A."/>
            <person name="Isagi Y."/>
            <person name="Lee S.L."/>
            <person name="Shimizu K.K."/>
        </authorList>
    </citation>
    <scope>NUCLEOTIDE SEQUENCE [LARGE SCALE GENOMIC DNA]</scope>
    <source>
        <strain evidence="1">214</strain>
    </source>
</reference>
<accession>A0AAV5MGS6</accession>
<evidence type="ECO:0000313" key="1">
    <source>
        <dbReference type="EMBL" id="GKV47652.1"/>
    </source>
</evidence>
<dbReference type="PANTHER" id="PTHR34788">
    <property type="entry name" value="F15I1.22"/>
    <property type="match status" value="1"/>
</dbReference>
<gene>
    <name evidence="1" type="ORF">SLEP1_g54532</name>
</gene>
<keyword evidence="2" id="KW-1185">Reference proteome</keyword>
<evidence type="ECO:0000313" key="2">
    <source>
        <dbReference type="Proteomes" id="UP001054252"/>
    </source>
</evidence>
<dbReference type="AlphaFoldDB" id="A0AAV5MGS6"/>